<protein>
    <submittedName>
        <fullName evidence="1">Putative NUDIX family hydrolase</fullName>
    </submittedName>
</protein>
<dbReference type="RefSeq" id="XP_029233527.1">
    <property type="nucleotide sequence ID" value="XM_029386609.1"/>
</dbReference>
<organism evidence="1 2">
    <name type="scientific">Trypanosoma rangeli</name>
    <dbReference type="NCBI Taxonomy" id="5698"/>
    <lineage>
        <taxon>Eukaryota</taxon>
        <taxon>Discoba</taxon>
        <taxon>Euglenozoa</taxon>
        <taxon>Kinetoplastea</taxon>
        <taxon>Metakinetoplastina</taxon>
        <taxon>Trypanosomatida</taxon>
        <taxon>Trypanosomatidae</taxon>
        <taxon>Trypanosoma</taxon>
        <taxon>Herpetosoma</taxon>
    </lineage>
</organism>
<comment type="caution">
    <text evidence="1">The sequence shown here is derived from an EMBL/GenBank/DDBJ whole genome shotgun (WGS) entry which is preliminary data.</text>
</comment>
<dbReference type="GeneID" id="40333889"/>
<keyword evidence="1" id="KW-0378">Hydrolase</keyword>
<dbReference type="Proteomes" id="UP000283634">
    <property type="component" value="Unassembled WGS sequence"/>
</dbReference>
<accession>A0A422MSB5</accession>
<gene>
    <name evidence="1" type="ORF">TraAM80_09956</name>
</gene>
<evidence type="ECO:0000313" key="2">
    <source>
        <dbReference type="Proteomes" id="UP000283634"/>
    </source>
</evidence>
<reference evidence="1 2" key="1">
    <citation type="journal article" date="2018" name="BMC Genomics">
        <title>Genomic comparison of Trypanosoma conorhini and Trypanosoma rangeli to Trypanosoma cruzi strains of high and low virulence.</title>
        <authorList>
            <person name="Bradwell K.R."/>
            <person name="Koparde V.N."/>
            <person name="Matveyev A.V."/>
            <person name="Serrano M.G."/>
            <person name="Alves J.M."/>
            <person name="Parikh H."/>
            <person name="Huang B."/>
            <person name="Lee V."/>
            <person name="Espinosa-Alvarez O."/>
            <person name="Ortiz P.A."/>
            <person name="Costa-Martins A.G."/>
            <person name="Teixeira M.M."/>
            <person name="Buck G.A."/>
        </authorList>
    </citation>
    <scope>NUCLEOTIDE SEQUENCE [LARGE SCALE GENOMIC DNA]</scope>
    <source>
        <strain evidence="1 2">AM80</strain>
    </source>
</reference>
<proteinExistence type="predicted"/>
<dbReference type="VEuPathDB" id="TriTrypDB:TRSC58_01245"/>
<dbReference type="EMBL" id="MKGL01000744">
    <property type="protein sequence ID" value="RNE96100.1"/>
    <property type="molecule type" value="Genomic_DNA"/>
</dbReference>
<keyword evidence="2" id="KW-1185">Reference proteome</keyword>
<dbReference type="OrthoDB" id="77989at2759"/>
<evidence type="ECO:0000313" key="1">
    <source>
        <dbReference type="EMBL" id="RNE96100.1"/>
    </source>
</evidence>
<dbReference type="AlphaFoldDB" id="A0A422MSB5"/>
<sequence length="173" mass="19678">MLGIPLQSKDFVLLGRLRDYLIHSRHIQATGMVQSRFVFLHTGEMAPTVRFSRHEVEAVQWVPLTAFTAESVAWGSVCHPVGCFVHTSNADSRLLLAEAFSHTYLVFPSVQLPGQRRLRGLALQSESELLSLDDRAPIDWPLMSSNNPWLQHLVLDTFHGYRKVCYAYHHVRA</sequence>
<name>A0A422MSB5_TRYRA</name>
<dbReference type="GO" id="GO:0016787">
    <property type="term" value="F:hydrolase activity"/>
    <property type="evidence" value="ECO:0007669"/>
    <property type="project" value="UniProtKB-KW"/>
</dbReference>